<evidence type="ECO:0000313" key="2">
    <source>
        <dbReference type="Proteomes" id="UP000785679"/>
    </source>
</evidence>
<proteinExistence type="predicted"/>
<protein>
    <submittedName>
        <fullName evidence="1">Uncharacterized protein</fullName>
    </submittedName>
</protein>
<reference evidence="1" key="1">
    <citation type="submission" date="2019-06" db="EMBL/GenBank/DDBJ databases">
        <authorList>
            <person name="Zheng W."/>
        </authorList>
    </citation>
    <scope>NUCLEOTIDE SEQUENCE</scope>
    <source>
        <strain evidence="1">QDHG01</strain>
    </source>
</reference>
<gene>
    <name evidence="1" type="ORF">FGO68_gene13682</name>
</gene>
<keyword evidence="2" id="KW-1185">Reference proteome</keyword>
<sequence length="539" mass="61492">MLQDSKLGVSIISSQSKRHVQPSMQRAPSKQMMESAVISSEATNIQLHPPILNPFNVNPLQQHFVKSRVLNFLQISHKNDKEKQLNGVVDVQFKMMIENISTKQKRQRMKLFVKLGHIELAVSIQEMLVALSLARESKDSSIQDIKKESKGKESTNSILEQFSLKLEGGTLSVRPPSFMSHSNYLDLSGAFIEGLPIEQLLALFSKDDVKQKDLLTLAFQSVHISKTSNQQDRLLSFSLTNLLVIVDEFQPHFLTLQQITGDISMLEPTLLPLQKLDKGATQVLNPLQPLVIHQDSERKYESPDKKGNSQFQQTVSQPTLKVSIVATSLNIVAKLTNLVDEIILIRMKELVTLIQTTLIMIDAVKCQQEEKKKRQEIESIKRDEIFDFQVYDTKKATPLAIEIEAEIINFTTIILDKEYNGLLKLRLHEAKVKFIVQGSIESVKEDRIMIGLNVSDLLLIDYSQKVPEVYNKEPSIQEEFQLQNLIDEHGFLVQCPFSEDLLTNEHRIVIYRQQYNQQQEALEVNVNVAFQIINPPFEQ</sequence>
<accession>A0A8J8NAD3</accession>
<dbReference type="AlphaFoldDB" id="A0A8J8NAD3"/>
<evidence type="ECO:0000313" key="1">
    <source>
        <dbReference type="EMBL" id="TNV71277.1"/>
    </source>
</evidence>
<name>A0A8J8NAD3_HALGN</name>
<dbReference type="Proteomes" id="UP000785679">
    <property type="component" value="Unassembled WGS sequence"/>
</dbReference>
<organism evidence="1 2">
    <name type="scientific">Halteria grandinella</name>
    <dbReference type="NCBI Taxonomy" id="5974"/>
    <lineage>
        <taxon>Eukaryota</taxon>
        <taxon>Sar</taxon>
        <taxon>Alveolata</taxon>
        <taxon>Ciliophora</taxon>
        <taxon>Intramacronucleata</taxon>
        <taxon>Spirotrichea</taxon>
        <taxon>Stichotrichia</taxon>
        <taxon>Sporadotrichida</taxon>
        <taxon>Halteriidae</taxon>
        <taxon>Halteria</taxon>
    </lineage>
</organism>
<dbReference type="EMBL" id="RRYP01030059">
    <property type="protein sequence ID" value="TNV71277.1"/>
    <property type="molecule type" value="Genomic_DNA"/>
</dbReference>
<comment type="caution">
    <text evidence="1">The sequence shown here is derived from an EMBL/GenBank/DDBJ whole genome shotgun (WGS) entry which is preliminary data.</text>
</comment>